<feature type="compositionally biased region" description="Basic and acidic residues" evidence="1">
    <location>
        <begin position="8"/>
        <end position="17"/>
    </location>
</feature>
<evidence type="ECO:0000256" key="1">
    <source>
        <dbReference type="SAM" id="MobiDB-lite"/>
    </source>
</evidence>
<dbReference type="GeneID" id="98164926"/>
<dbReference type="Proteomes" id="UP001610444">
    <property type="component" value="Unassembled WGS sequence"/>
</dbReference>
<organism evidence="2 3">
    <name type="scientific">Aspergillus pseudodeflectus</name>
    <dbReference type="NCBI Taxonomy" id="176178"/>
    <lineage>
        <taxon>Eukaryota</taxon>
        <taxon>Fungi</taxon>
        <taxon>Dikarya</taxon>
        <taxon>Ascomycota</taxon>
        <taxon>Pezizomycotina</taxon>
        <taxon>Eurotiomycetes</taxon>
        <taxon>Eurotiomycetidae</taxon>
        <taxon>Eurotiales</taxon>
        <taxon>Aspergillaceae</taxon>
        <taxon>Aspergillus</taxon>
        <taxon>Aspergillus subgen. Nidulantes</taxon>
    </lineage>
</organism>
<sequence length="238" mass="26986">MKFLPVHGQREDGEKMPGKTGRKKSPRGEKNAAFYALTPSPPTMIQTASQVCHRILCRPTSTRADSLRPQKGEAHWARKQANWASWLHASDGLNWISESLGCWARILTGFTRWRKYVRLEIVRRTSSARRIWWVPQSVSRLESSTFWRAGPPALPGPWLVERSNNPTFWKVSTKIQRGKSTRRSSMQKGQDHPQFLVLPMKDAASQAGLSYAPQSRNSVRRRGERIRRNPEASAGGSG</sequence>
<name>A0ABR4L6H5_9EURO</name>
<reference evidence="2 3" key="1">
    <citation type="submission" date="2024-07" db="EMBL/GenBank/DDBJ databases">
        <title>Section-level genome sequencing and comparative genomics of Aspergillus sections Usti and Cavernicolus.</title>
        <authorList>
            <consortium name="Lawrence Berkeley National Laboratory"/>
            <person name="Nybo J.L."/>
            <person name="Vesth T.C."/>
            <person name="Theobald S."/>
            <person name="Frisvad J.C."/>
            <person name="Larsen T.O."/>
            <person name="Kjaerboelling I."/>
            <person name="Rothschild-Mancinelli K."/>
            <person name="Lyhne E.K."/>
            <person name="Kogle M.E."/>
            <person name="Barry K."/>
            <person name="Clum A."/>
            <person name="Na H."/>
            <person name="Ledsgaard L."/>
            <person name="Lin J."/>
            <person name="Lipzen A."/>
            <person name="Kuo A."/>
            <person name="Riley R."/>
            <person name="Mondo S."/>
            <person name="LaButti K."/>
            <person name="Haridas S."/>
            <person name="Pangalinan J."/>
            <person name="Salamov A.A."/>
            <person name="Simmons B.A."/>
            <person name="Magnuson J.K."/>
            <person name="Chen J."/>
            <person name="Drula E."/>
            <person name="Henrissat B."/>
            <person name="Wiebenga A."/>
            <person name="Lubbers R.J."/>
            <person name="Gomes A.C."/>
            <person name="Macurrencykelacurrency M.R."/>
            <person name="Stajich J."/>
            <person name="Grigoriev I.V."/>
            <person name="Mortensen U.H."/>
            <person name="De vries R.P."/>
            <person name="Baker S.E."/>
            <person name="Andersen M.R."/>
        </authorList>
    </citation>
    <scope>NUCLEOTIDE SEQUENCE [LARGE SCALE GENOMIC DNA]</scope>
    <source>
        <strain evidence="2 3">CBS 756.74</strain>
    </source>
</reference>
<evidence type="ECO:0000313" key="2">
    <source>
        <dbReference type="EMBL" id="KAL2860146.1"/>
    </source>
</evidence>
<dbReference type="RefSeq" id="XP_070904837.1">
    <property type="nucleotide sequence ID" value="XM_071049762.1"/>
</dbReference>
<accession>A0ABR4L6H5</accession>
<proteinExistence type="predicted"/>
<feature type="region of interest" description="Disordered" evidence="1">
    <location>
        <begin position="206"/>
        <end position="238"/>
    </location>
</feature>
<dbReference type="EMBL" id="JBFXLR010000002">
    <property type="protein sequence ID" value="KAL2860146.1"/>
    <property type="molecule type" value="Genomic_DNA"/>
</dbReference>
<gene>
    <name evidence="2" type="ORF">BJX68DRAFT_78583</name>
</gene>
<protein>
    <submittedName>
        <fullName evidence="2">Uncharacterized protein</fullName>
    </submittedName>
</protein>
<comment type="caution">
    <text evidence="2">The sequence shown here is derived from an EMBL/GenBank/DDBJ whole genome shotgun (WGS) entry which is preliminary data.</text>
</comment>
<evidence type="ECO:0000313" key="3">
    <source>
        <dbReference type="Proteomes" id="UP001610444"/>
    </source>
</evidence>
<feature type="region of interest" description="Disordered" evidence="1">
    <location>
        <begin position="1"/>
        <end position="29"/>
    </location>
</feature>
<keyword evidence="3" id="KW-1185">Reference proteome</keyword>